<proteinExistence type="predicted"/>
<gene>
    <name evidence="2" type="ORF">PV399_15690</name>
    <name evidence="3" type="ORF">PV666_34215</name>
</gene>
<evidence type="ECO:0000259" key="1">
    <source>
        <dbReference type="PROSITE" id="PS50011"/>
    </source>
</evidence>
<dbReference type="GO" id="GO:0019284">
    <property type="term" value="P:L-methionine salvage from S-adenosylmethionine"/>
    <property type="evidence" value="ECO:0007669"/>
    <property type="project" value="TreeGrafter"/>
</dbReference>
<dbReference type="GO" id="GO:0008782">
    <property type="term" value="F:adenosylhomocysteine nucleosidase activity"/>
    <property type="evidence" value="ECO:0007669"/>
    <property type="project" value="TreeGrafter"/>
</dbReference>
<keyword evidence="4" id="KW-1185">Reference proteome</keyword>
<name>A0AAP6BAY5_9ACTN</name>
<dbReference type="PANTHER" id="PTHR46832:SF1">
    <property type="entry name" value="5'-METHYLTHIOADENOSINE_S-ADENOSYLHOMOCYSTEINE NUCLEOSIDASE"/>
    <property type="match status" value="1"/>
</dbReference>
<dbReference type="Proteomes" id="UP001272987">
    <property type="component" value="Unassembled WGS sequence"/>
</dbReference>
<protein>
    <recommendedName>
        <fullName evidence="1">Protein kinase domain-containing protein</fullName>
    </recommendedName>
</protein>
<dbReference type="CDD" id="cd09008">
    <property type="entry name" value="MTAN"/>
    <property type="match status" value="1"/>
</dbReference>
<reference evidence="2 4" key="1">
    <citation type="journal article" date="2023" name="Microb. Genom.">
        <title>Mesoterricola silvestris gen. nov., sp. nov., Mesoterricola sediminis sp. nov., Geothrix oryzae sp. nov., Geothrix edaphica sp. nov., Geothrix rubra sp. nov., and Geothrix limicola sp. nov., six novel members of Acidobacteriota isolated from soils.</title>
        <authorList>
            <person name="Weisberg A.J."/>
            <person name="Pearce E."/>
            <person name="Kramer C.G."/>
            <person name="Chang J.H."/>
            <person name="Clarke C.R."/>
        </authorList>
    </citation>
    <scope>NUCLEOTIDE SEQUENCE</scope>
    <source>
        <strain evidence="3 4">NB05-1H</strain>
        <strain evidence="2">NRRL_B-16521</strain>
    </source>
</reference>
<dbReference type="GO" id="GO:0009116">
    <property type="term" value="P:nucleoside metabolic process"/>
    <property type="evidence" value="ECO:0007669"/>
    <property type="project" value="InterPro"/>
</dbReference>
<dbReference type="Gene3D" id="1.10.510.10">
    <property type="entry name" value="Transferase(Phosphotransferase) domain 1"/>
    <property type="match status" value="1"/>
</dbReference>
<dbReference type="InterPro" id="IPR000719">
    <property type="entry name" value="Prot_kinase_dom"/>
</dbReference>
<evidence type="ECO:0000313" key="5">
    <source>
        <dbReference type="Proteomes" id="UP001282288"/>
    </source>
</evidence>
<evidence type="ECO:0000313" key="4">
    <source>
        <dbReference type="Proteomes" id="UP001272987"/>
    </source>
</evidence>
<organism evidence="2 5">
    <name type="scientific">Streptomyces acidiscabies</name>
    <dbReference type="NCBI Taxonomy" id="42234"/>
    <lineage>
        <taxon>Bacteria</taxon>
        <taxon>Bacillati</taxon>
        <taxon>Actinomycetota</taxon>
        <taxon>Actinomycetes</taxon>
        <taxon>Kitasatosporales</taxon>
        <taxon>Streptomycetaceae</taxon>
        <taxon>Streptomyces</taxon>
    </lineage>
</organism>
<dbReference type="AlphaFoldDB" id="A0AAP6BAY5"/>
<dbReference type="SUPFAM" id="SSF53167">
    <property type="entry name" value="Purine and uridine phosphorylases"/>
    <property type="match status" value="1"/>
</dbReference>
<accession>A0AAP6BAY5</accession>
<dbReference type="GO" id="GO:0008930">
    <property type="term" value="F:methylthioadenosine nucleosidase activity"/>
    <property type="evidence" value="ECO:0007669"/>
    <property type="project" value="TreeGrafter"/>
</dbReference>
<feature type="domain" description="Protein kinase" evidence="1">
    <location>
        <begin position="219"/>
        <end position="523"/>
    </location>
</feature>
<dbReference type="Pfam" id="PF01048">
    <property type="entry name" value="PNP_UDP_1"/>
    <property type="match status" value="1"/>
</dbReference>
<dbReference type="SUPFAM" id="SSF56112">
    <property type="entry name" value="Protein kinase-like (PK-like)"/>
    <property type="match status" value="1"/>
</dbReference>
<sequence>MRDTREKENDGPTVVVLTASDIEFDAVERLLAGDPESAARDEIGTVYRLGWIDGTPWRVALAEIGTGNGGAAVVATHAVKRFQPRLVMFVGTAGSLKESVAVGDVVVATKVYGVHGAKVTDDGFHARPESWQLAHEVRQSATTVHRRWRRDPAAPPVHFKPVAAGEVVHAGEDTAYSRQLRRHYEDAVAVEMESAGVSQAAHMHRGWPAVTVRGIGDRTREGTELGARNAAAFAVAVIREVECDEGEVAVPEVVVRRAGAPRGWRAGASVRVGHAEFLLEADQLGELGGEFWGRALWLGRRQQHAWLRRVDGPGDGREALRLENEFLTRRPYGALPGRGVHEELGGTAVLALPWPGRSRGPAPTAAEAYGTEPVFGSAQGWVLLACGHLAETLGVLHEQGVTHRCLAPETVLLWTAGKPRLRDLGAAFRRPRPGEGYAGYRAPEQEYATYRPDLIGPPTDVYQLAALTYRLLTGTPPTPPRVLPLRTYLPDAPAHLDDLLRAALAPDPAARPTAPELAAHLRRSENHTSC</sequence>
<evidence type="ECO:0000313" key="3">
    <source>
        <dbReference type="EMBL" id="MDX3022899.1"/>
    </source>
</evidence>
<evidence type="ECO:0000313" key="2">
    <source>
        <dbReference type="EMBL" id="MDX2961147.1"/>
    </source>
</evidence>
<dbReference type="GO" id="GO:0005829">
    <property type="term" value="C:cytosol"/>
    <property type="evidence" value="ECO:0007669"/>
    <property type="project" value="TreeGrafter"/>
</dbReference>
<dbReference type="InterPro" id="IPR011009">
    <property type="entry name" value="Kinase-like_dom_sf"/>
</dbReference>
<dbReference type="PROSITE" id="PS50011">
    <property type="entry name" value="PROTEIN_KINASE_DOM"/>
    <property type="match status" value="1"/>
</dbReference>
<dbReference type="Proteomes" id="UP001282288">
    <property type="component" value="Unassembled WGS sequence"/>
</dbReference>
<comment type="caution">
    <text evidence="2">The sequence shown here is derived from an EMBL/GenBank/DDBJ whole genome shotgun (WGS) entry which is preliminary data.</text>
</comment>
<dbReference type="GeneID" id="87013711"/>
<dbReference type="PANTHER" id="PTHR46832">
    <property type="entry name" value="5'-METHYLTHIOADENOSINE/S-ADENOSYLHOMOCYSTEINE NUCLEOSIDASE"/>
    <property type="match status" value="1"/>
</dbReference>
<dbReference type="GO" id="GO:0005524">
    <property type="term" value="F:ATP binding"/>
    <property type="evidence" value="ECO:0007669"/>
    <property type="project" value="InterPro"/>
</dbReference>
<dbReference type="RefSeq" id="WP_010361067.1">
    <property type="nucleotide sequence ID" value="NZ_BCML01000168.1"/>
</dbReference>
<dbReference type="Pfam" id="PF00069">
    <property type="entry name" value="Pkinase"/>
    <property type="match status" value="1"/>
</dbReference>
<dbReference type="InterPro" id="IPR035994">
    <property type="entry name" value="Nucleoside_phosphorylase_sf"/>
</dbReference>
<dbReference type="EMBL" id="JARAWP010000023">
    <property type="protein sequence ID" value="MDX3022899.1"/>
    <property type="molecule type" value="Genomic_DNA"/>
</dbReference>
<dbReference type="GO" id="GO:0004672">
    <property type="term" value="F:protein kinase activity"/>
    <property type="evidence" value="ECO:0007669"/>
    <property type="project" value="InterPro"/>
</dbReference>
<dbReference type="EMBL" id="JARAWC010000010">
    <property type="protein sequence ID" value="MDX2961147.1"/>
    <property type="molecule type" value="Genomic_DNA"/>
</dbReference>
<dbReference type="Gene3D" id="3.40.50.1580">
    <property type="entry name" value="Nucleoside phosphorylase domain"/>
    <property type="match status" value="1"/>
</dbReference>
<dbReference type="InterPro" id="IPR000845">
    <property type="entry name" value="Nucleoside_phosphorylase_d"/>
</dbReference>